<name>A0A7J7HAZ3_CAMSI</name>
<evidence type="ECO:0000313" key="3">
    <source>
        <dbReference type="Proteomes" id="UP000593564"/>
    </source>
</evidence>
<keyword evidence="3" id="KW-1185">Reference proteome</keyword>
<dbReference type="AlphaFoldDB" id="A0A7J7HAZ3"/>
<dbReference type="GO" id="GO:0006888">
    <property type="term" value="P:endoplasmic reticulum to Golgi vesicle-mediated transport"/>
    <property type="evidence" value="ECO:0007669"/>
    <property type="project" value="TreeGrafter"/>
</dbReference>
<dbReference type="GO" id="GO:0000139">
    <property type="term" value="C:Golgi membrane"/>
    <property type="evidence" value="ECO:0007669"/>
    <property type="project" value="TreeGrafter"/>
</dbReference>
<proteinExistence type="predicted"/>
<dbReference type="InterPro" id="IPR013040">
    <property type="entry name" value="Coatomer_gsu_app_Ig-like_dom"/>
</dbReference>
<dbReference type="Proteomes" id="UP000593564">
    <property type="component" value="Unassembled WGS sequence"/>
</dbReference>
<dbReference type="GO" id="GO:0006891">
    <property type="term" value="P:intra-Golgi vesicle-mediated transport"/>
    <property type="evidence" value="ECO:0007669"/>
    <property type="project" value="TreeGrafter"/>
</dbReference>
<dbReference type="SUPFAM" id="SSF49348">
    <property type="entry name" value="Clathrin adaptor appendage domain"/>
    <property type="match status" value="1"/>
</dbReference>
<dbReference type="GO" id="GO:0005793">
    <property type="term" value="C:endoplasmic reticulum-Golgi intermediate compartment"/>
    <property type="evidence" value="ECO:0007669"/>
    <property type="project" value="TreeGrafter"/>
</dbReference>
<dbReference type="Pfam" id="PF08752">
    <property type="entry name" value="COP-gamma_platf"/>
    <property type="match status" value="1"/>
</dbReference>
<dbReference type="GO" id="GO:0006886">
    <property type="term" value="P:intracellular protein transport"/>
    <property type="evidence" value="ECO:0007669"/>
    <property type="project" value="InterPro"/>
</dbReference>
<dbReference type="PANTHER" id="PTHR10261:SF0">
    <property type="entry name" value="COATOMER SUBUNIT GAMMA-2"/>
    <property type="match status" value="1"/>
</dbReference>
<dbReference type="InterPro" id="IPR013041">
    <property type="entry name" value="Clathrin_app_Ig-like_sf"/>
</dbReference>
<dbReference type="Gene3D" id="2.60.40.1480">
    <property type="entry name" value="Coatomer, gamma subunit, appendage domain"/>
    <property type="match status" value="1"/>
</dbReference>
<reference evidence="2 3" key="2">
    <citation type="submission" date="2020-07" db="EMBL/GenBank/DDBJ databases">
        <title>Genome assembly of wild tea tree DASZ reveals pedigree and selection history of tea varieties.</title>
        <authorList>
            <person name="Zhang W."/>
        </authorList>
    </citation>
    <scope>NUCLEOTIDE SEQUENCE [LARGE SCALE GENOMIC DNA]</scope>
    <source>
        <strain evidence="3">cv. G240</strain>
        <tissue evidence="2">Leaf</tissue>
    </source>
</reference>
<gene>
    <name evidence="2" type="ORF">HYC85_011912</name>
</gene>
<organism evidence="2 3">
    <name type="scientific">Camellia sinensis</name>
    <name type="common">Tea plant</name>
    <name type="synonym">Thea sinensis</name>
    <dbReference type="NCBI Taxonomy" id="4442"/>
    <lineage>
        <taxon>Eukaryota</taxon>
        <taxon>Viridiplantae</taxon>
        <taxon>Streptophyta</taxon>
        <taxon>Embryophyta</taxon>
        <taxon>Tracheophyta</taxon>
        <taxon>Spermatophyta</taxon>
        <taxon>Magnoliopsida</taxon>
        <taxon>eudicotyledons</taxon>
        <taxon>Gunneridae</taxon>
        <taxon>Pentapetalae</taxon>
        <taxon>asterids</taxon>
        <taxon>Ericales</taxon>
        <taxon>Theaceae</taxon>
        <taxon>Camellia</taxon>
    </lineage>
</organism>
<reference evidence="3" key="1">
    <citation type="journal article" date="2020" name="Nat. Commun.">
        <title>Genome assembly of wild tea tree DASZ reveals pedigree and selection history of tea varieties.</title>
        <authorList>
            <person name="Zhang W."/>
            <person name="Zhang Y."/>
            <person name="Qiu H."/>
            <person name="Guo Y."/>
            <person name="Wan H."/>
            <person name="Zhang X."/>
            <person name="Scossa F."/>
            <person name="Alseekh S."/>
            <person name="Zhang Q."/>
            <person name="Wang P."/>
            <person name="Xu L."/>
            <person name="Schmidt M.H."/>
            <person name="Jia X."/>
            <person name="Li D."/>
            <person name="Zhu A."/>
            <person name="Guo F."/>
            <person name="Chen W."/>
            <person name="Ni D."/>
            <person name="Usadel B."/>
            <person name="Fernie A.R."/>
            <person name="Wen W."/>
        </authorList>
    </citation>
    <scope>NUCLEOTIDE SEQUENCE [LARGE SCALE GENOMIC DNA]</scope>
    <source>
        <strain evidence="3">cv. G240</strain>
    </source>
</reference>
<dbReference type="GO" id="GO:0030126">
    <property type="term" value="C:COPI vesicle coat"/>
    <property type="evidence" value="ECO:0007669"/>
    <property type="project" value="InterPro"/>
</dbReference>
<dbReference type="GO" id="GO:0005783">
    <property type="term" value="C:endoplasmic reticulum"/>
    <property type="evidence" value="ECO:0007669"/>
    <property type="project" value="TreeGrafter"/>
</dbReference>
<dbReference type="PANTHER" id="PTHR10261">
    <property type="entry name" value="COATOMER SUBUNIT GAMMA"/>
    <property type="match status" value="1"/>
</dbReference>
<comment type="caution">
    <text evidence="2">The sequence shown here is derived from an EMBL/GenBank/DDBJ whole genome shotgun (WGS) entry which is preliminary data.</text>
</comment>
<feature type="domain" description="Coatomer gamma subunit appendage Ig-like subdomain" evidence="1">
    <location>
        <begin position="146"/>
        <end position="175"/>
    </location>
</feature>
<dbReference type="InterPro" id="IPR017106">
    <property type="entry name" value="Coatomer_gsu"/>
</dbReference>
<dbReference type="GO" id="GO:0009306">
    <property type="term" value="P:protein secretion"/>
    <property type="evidence" value="ECO:0007669"/>
    <property type="project" value="TreeGrafter"/>
</dbReference>
<accession>A0A7J7HAZ3</accession>
<dbReference type="InterPro" id="IPR037067">
    <property type="entry name" value="Coatomer_gsu_app_sf"/>
</dbReference>
<dbReference type="GO" id="GO:0005198">
    <property type="term" value="F:structural molecule activity"/>
    <property type="evidence" value="ECO:0007669"/>
    <property type="project" value="InterPro"/>
</dbReference>
<protein>
    <recommendedName>
        <fullName evidence="1">Coatomer gamma subunit appendage Ig-like subdomain domain-containing protein</fullName>
    </recommendedName>
</protein>
<evidence type="ECO:0000259" key="1">
    <source>
        <dbReference type="Pfam" id="PF08752"/>
    </source>
</evidence>
<evidence type="ECO:0000313" key="2">
    <source>
        <dbReference type="EMBL" id="KAF5949919.1"/>
    </source>
</evidence>
<dbReference type="EMBL" id="JACBKZ010000005">
    <property type="protein sequence ID" value="KAF5949919.1"/>
    <property type="molecule type" value="Genomic_DNA"/>
</dbReference>
<sequence length="364" mass="41324">MNDILDEVCCYVLCVINSCHIHGTSMYMECGTASEQHKIHRREILWLLKTGTMAIEYLEDNKTQTEIIDILHNTYARLIPFEQKVLEIIELLLKACDAVENYVKKVFGFEFGTLRPMNYEQIAELLNGIAERFVIEEGPTAPGKKPLSSAPVELTEAETEYAVNAVQHIFDRHVVTVVVDASDTEKFTEVSTRPLRSLPYDSPGQTFVPLHIDSSSSSSPMLGSLQNPSQLSKKQQKQEREWFAVSFKPENFIPGLVIGFIFGLFLDLSKPIKNNNNTTPKKAANLLLGKQQRLVSTNTDEELKMVLSLIVPPQFFVHSAFYLSSNIIVFLHNCQNALHVLIRFTSVAAYEHQWKVFLMLLWSK</sequence>